<gene>
    <name evidence="1" type="ORF">CEXT_708611</name>
</gene>
<organism evidence="1 2">
    <name type="scientific">Caerostris extrusa</name>
    <name type="common">Bark spider</name>
    <name type="synonym">Caerostris bankana</name>
    <dbReference type="NCBI Taxonomy" id="172846"/>
    <lineage>
        <taxon>Eukaryota</taxon>
        <taxon>Metazoa</taxon>
        <taxon>Ecdysozoa</taxon>
        <taxon>Arthropoda</taxon>
        <taxon>Chelicerata</taxon>
        <taxon>Arachnida</taxon>
        <taxon>Araneae</taxon>
        <taxon>Araneomorphae</taxon>
        <taxon>Entelegynae</taxon>
        <taxon>Araneoidea</taxon>
        <taxon>Araneidae</taxon>
        <taxon>Caerostris</taxon>
    </lineage>
</organism>
<dbReference type="EMBL" id="BPLR01005348">
    <property type="protein sequence ID" value="GIY01625.1"/>
    <property type="molecule type" value="Genomic_DNA"/>
</dbReference>
<comment type="caution">
    <text evidence="1">The sequence shown here is derived from an EMBL/GenBank/DDBJ whole genome shotgun (WGS) entry which is preliminary data.</text>
</comment>
<proteinExistence type="predicted"/>
<name>A0AAV4Q0S0_CAEEX</name>
<protein>
    <submittedName>
        <fullName evidence="1">Uncharacterized protein</fullName>
    </submittedName>
</protein>
<keyword evidence="2" id="KW-1185">Reference proteome</keyword>
<sequence>MSEKYLSLDFIDCVYTLFAIFALTVRKSSRAESGGGGNLGETLVYLHPLRHSFLSHVSFWLHWFSSIRYYFREVLAIPITPTFIQRLPLVLNWFLGERSFHPNHKADLDITQLIRLFSAPLSPDKIHDEGQG</sequence>
<reference evidence="1 2" key="1">
    <citation type="submission" date="2021-06" db="EMBL/GenBank/DDBJ databases">
        <title>Caerostris extrusa draft genome.</title>
        <authorList>
            <person name="Kono N."/>
            <person name="Arakawa K."/>
        </authorList>
    </citation>
    <scope>NUCLEOTIDE SEQUENCE [LARGE SCALE GENOMIC DNA]</scope>
</reference>
<evidence type="ECO:0000313" key="2">
    <source>
        <dbReference type="Proteomes" id="UP001054945"/>
    </source>
</evidence>
<dbReference type="Proteomes" id="UP001054945">
    <property type="component" value="Unassembled WGS sequence"/>
</dbReference>
<dbReference type="AlphaFoldDB" id="A0AAV4Q0S0"/>
<accession>A0AAV4Q0S0</accession>
<evidence type="ECO:0000313" key="1">
    <source>
        <dbReference type="EMBL" id="GIY01625.1"/>
    </source>
</evidence>